<accession>A0AAV4NBF6</accession>
<feature type="chain" id="PRO_5043853719" evidence="5">
    <location>
        <begin position="27"/>
        <end position="364"/>
    </location>
</feature>
<feature type="signal peptide" evidence="5">
    <location>
        <begin position="1"/>
        <end position="26"/>
    </location>
</feature>
<dbReference type="InterPro" id="IPR000734">
    <property type="entry name" value="TAG_lipase"/>
</dbReference>
<name>A0AAV4NBF6_9ARAC</name>
<organism evidence="7 8">
    <name type="scientific">Caerostris darwini</name>
    <dbReference type="NCBI Taxonomy" id="1538125"/>
    <lineage>
        <taxon>Eukaryota</taxon>
        <taxon>Metazoa</taxon>
        <taxon>Ecdysozoa</taxon>
        <taxon>Arthropoda</taxon>
        <taxon>Chelicerata</taxon>
        <taxon>Arachnida</taxon>
        <taxon>Araneae</taxon>
        <taxon>Araneomorphae</taxon>
        <taxon>Entelegynae</taxon>
        <taxon>Araneoidea</taxon>
        <taxon>Araneidae</taxon>
        <taxon>Caerostris</taxon>
    </lineage>
</organism>
<protein>
    <submittedName>
        <fullName evidence="7">Pancreatic triacylglycerol lipase</fullName>
    </submittedName>
</protein>
<dbReference type="SUPFAM" id="SSF53474">
    <property type="entry name" value="alpha/beta-Hydrolases"/>
    <property type="match status" value="1"/>
</dbReference>
<evidence type="ECO:0000259" key="6">
    <source>
        <dbReference type="Pfam" id="PF00151"/>
    </source>
</evidence>
<keyword evidence="3" id="KW-0964">Secreted</keyword>
<dbReference type="EMBL" id="BPLQ01001326">
    <property type="protein sequence ID" value="GIX80862.1"/>
    <property type="molecule type" value="Genomic_DNA"/>
</dbReference>
<comment type="subcellular location">
    <subcellularLocation>
        <location evidence="1">Secreted</location>
    </subcellularLocation>
</comment>
<evidence type="ECO:0000256" key="1">
    <source>
        <dbReference type="ARBA" id="ARBA00004613"/>
    </source>
</evidence>
<evidence type="ECO:0000256" key="2">
    <source>
        <dbReference type="ARBA" id="ARBA00010701"/>
    </source>
</evidence>
<dbReference type="Gene3D" id="3.40.50.1820">
    <property type="entry name" value="alpha/beta hydrolase"/>
    <property type="match status" value="1"/>
</dbReference>
<proteinExistence type="inferred from homology"/>
<keyword evidence="8" id="KW-1185">Reference proteome</keyword>
<evidence type="ECO:0000256" key="3">
    <source>
        <dbReference type="ARBA" id="ARBA00022525"/>
    </source>
</evidence>
<dbReference type="InterPro" id="IPR013818">
    <property type="entry name" value="Lipase"/>
</dbReference>
<dbReference type="GO" id="GO:0016298">
    <property type="term" value="F:lipase activity"/>
    <property type="evidence" value="ECO:0007669"/>
    <property type="project" value="InterPro"/>
</dbReference>
<dbReference type="InterPro" id="IPR033906">
    <property type="entry name" value="Lipase_N"/>
</dbReference>
<keyword evidence="5" id="KW-0732">Signal</keyword>
<dbReference type="AlphaFoldDB" id="A0AAV4NBF6"/>
<comment type="similarity">
    <text evidence="2 4">Belongs to the AB hydrolase superfamily. Lipase family.</text>
</comment>
<dbReference type="InterPro" id="IPR029058">
    <property type="entry name" value="AB_hydrolase_fold"/>
</dbReference>
<feature type="domain" description="Lipase" evidence="6">
    <location>
        <begin position="29"/>
        <end position="240"/>
    </location>
</feature>
<dbReference type="PANTHER" id="PTHR11610:SF178">
    <property type="entry name" value="LIPASE MEMBER H-A-LIKE PROTEIN"/>
    <property type="match status" value="1"/>
</dbReference>
<dbReference type="Proteomes" id="UP001054837">
    <property type="component" value="Unassembled WGS sequence"/>
</dbReference>
<dbReference type="PANTHER" id="PTHR11610">
    <property type="entry name" value="LIPASE"/>
    <property type="match status" value="1"/>
</dbReference>
<evidence type="ECO:0000256" key="4">
    <source>
        <dbReference type="RuleBase" id="RU004262"/>
    </source>
</evidence>
<sequence length="364" mass="40469">MDLYFFLLVIGSATLQILLQSPKADALAYPPRNTNSSIQYLLYTPDHPQEPCYLEQNQEALERCPFNSSYPMKFLIYGYTIVLTPDNQFIVMKDQMLSLYDYNVIVVNWTSFNQPPYLLATLNAELIGRQLANLIKYLEANKGVDPQNVHLVGHSLGAHLAGSAGKNTPNLGRITGLDPAAPLFGRWTLLHRLTYTDAIFVDVIHSSNLTYGLGLYAPIGDIDFYPNGGAKQPECQSINEVATKQATTLLKPLLYYPLGFYIITGLSITLHNSISDYSQYLSCNHNVAPQLFLRSINKAKCLFRSVQCPSYDDFLDGQCPPDSSTTDLMGLPAEKIPGLAPKSKFYLRTMADSPYCLQDGDVPA</sequence>
<feature type="domain" description="Lipase" evidence="6">
    <location>
        <begin position="269"/>
        <end position="355"/>
    </location>
</feature>
<dbReference type="Pfam" id="PF00151">
    <property type="entry name" value="Lipase"/>
    <property type="match status" value="2"/>
</dbReference>
<comment type="caution">
    <text evidence="7">The sequence shown here is derived from an EMBL/GenBank/DDBJ whole genome shotgun (WGS) entry which is preliminary data.</text>
</comment>
<dbReference type="CDD" id="cd00707">
    <property type="entry name" value="Pancreat_lipase_like"/>
    <property type="match status" value="1"/>
</dbReference>
<reference evidence="7 8" key="1">
    <citation type="submission" date="2021-06" db="EMBL/GenBank/DDBJ databases">
        <title>Caerostris darwini draft genome.</title>
        <authorList>
            <person name="Kono N."/>
            <person name="Arakawa K."/>
        </authorList>
    </citation>
    <scope>NUCLEOTIDE SEQUENCE [LARGE SCALE GENOMIC DNA]</scope>
</reference>
<evidence type="ECO:0000313" key="8">
    <source>
        <dbReference type="Proteomes" id="UP001054837"/>
    </source>
</evidence>
<evidence type="ECO:0000313" key="7">
    <source>
        <dbReference type="EMBL" id="GIX80862.1"/>
    </source>
</evidence>
<gene>
    <name evidence="7" type="primary">PNLIP</name>
    <name evidence="7" type="ORF">CDAR_29041</name>
</gene>
<dbReference type="GO" id="GO:0016042">
    <property type="term" value="P:lipid catabolic process"/>
    <property type="evidence" value="ECO:0007669"/>
    <property type="project" value="TreeGrafter"/>
</dbReference>
<evidence type="ECO:0000256" key="5">
    <source>
        <dbReference type="SAM" id="SignalP"/>
    </source>
</evidence>
<dbReference type="GO" id="GO:0005615">
    <property type="term" value="C:extracellular space"/>
    <property type="evidence" value="ECO:0007669"/>
    <property type="project" value="TreeGrafter"/>
</dbReference>